<reference evidence="2" key="1">
    <citation type="submission" date="2019-11" db="EMBL/GenBank/DDBJ databases">
        <title>Characterization of Clostridium perfringens isolates from swine manure treated agricultural soils.</title>
        <authorList>
            <person name="Wushke S.T."/>
        </authorList>
    </citation>
    <scope>NUCLEOTIDE SEQUENCE</scope>
    <source>
        <strain evidence="2">X15</strain>
    </source>
</reference>
<dbReference type="AlphaFoldDB" id="A0AAW9J546"/>
<accession>A0AAW9J546</accession>
<protein>
    <submittedName>
        <fullName evidence="2">DUF1732 domain-containing protein</fullName>
    </submittedName>
</protein>
<comment type="caution">
    <text evidence="2">The sequence shown here is derived from an EMBL/GenBank/DDBJ whole genome shotgun (WGS) entry which is preliminary data.</text>
</comment>
<feature type="non-terminal residue" evidence="2">
    <location>
        <position position="1"/>
    </location>
</feature>
<proteinExistence type="predicted"/>
<gene>
    <name evidence="2" type="ORF">GNF81_19890</name>
</gene>
<dbReference type="EMBL" id="WNVG01001100">
    <property type="protein sequence ID" value="MDZ5034952.1"/>
    <property type="molecule type" value="Genomic_DNA"/>
</dbReference>
<sequence>IASKSRDINMTNYVINIKNLIEKIREQSQNIE</sequence>
<evidence type="ECO:0000259" key="1">
    <source>
        <dbReference type="Pfam" id="PF08340"/>
    </source>
</evidence>
<feature type="domain" description="Endoribonuclease YicC-like C-terminal" evidence="1">
    <location>
        <begin position="1"/>
        <end position="32"/>
    </location>
</feature>
<evidence type="ECO:0000313" key="2">
    <source>
        <dbReference type="EMBL" id="MDZ5034952.1"/>
    </source>
</evidence>
<evidence type="ECO:0000313" key="3">
    <source>
        <dbReference type="Proteomes" id="UP001289066"/>
    </source>
</evidence>
<dbReference type="Proteomes" id="UP001289066">
    <property type="component" value="Unassembled WGS sequence"/>
</dbReference>
<name>A0AAW9J546_CLOPF</name>
<dbReference type="Pfam" id="PF08340">
    <property type="entry name" value="YicC-like_C"/>
    <property type="match status" value="1"/>
</dbReference>
<dbReference type="InterPro" id="IPR013551">
    <property type="entry name" value="YicC-like_C"/>
</dbReference>
<organism evidence="2 3">
    <name type="scientific">Clostridium perfringens</name>
    <dbReference type="NCBI Taxonomy" id="1502"/>
    <lineage>
        <taxon>Bacteria</taxon>
        <taxon>Bacillati</taxon>
        <taxon>Bacillota</taxon>
        <taxon>Clostridia</taxon>
        <taxon>Eubacteriales</taxon>
        <taxon>Clostridiaceae</taxon>
        <taxon>Clostridium</taxon>
    </lineage>
</organism>